<feature type="region of interest" description="Disordered" evidence="1">
    <location>
        <begin position="62"/>
        <end position="86"/>
    </location>
</feature>
<evidence type="ECO:0000313" key="3">
    <source>
        <dbReference type="Proteomes" id="UP000683925"/>
    </source>
</evidence>
<gene>
    <name evidence="2" type="ORF">POCTA_138.1.T0700117</name>
</gene>
<dbReference type="AlphaFoldDB" id="A0A8S1VNG8"/>
<protein>
    <submittedName>
        <fullName evidence="2">Uncharacterized protein</fullName>
    </submittedName>
</protein>
<comment type="caution">
    <text evidence="2">The sequence shown here is derived from an EMBL/GenBank/DDBJ whole genome shotgun (WGS) entry which is preliminary data.</text>
</comment>
<keyword evidence="3" id="KW-1185">Reference proteome</keyword>
<name>A0A8S1VNG8_PAROT</name>
<dbReference type="OMA" id="MIITAPR"/>
<reference evidence="2" key="1">
    <citation type="submission" date="2021-01" db="EMBL/GenBank/DDBJ databases">
        <authorList>
            <consortium name="Genoscope - CEA"/>
            <person name="William W."/>
        </authorList>
    </citation>
    <scope>NUCLEOTIDE SEQUENCE</scope>
</reference>
<organism evidence="2 3">
    <name type="scientific">Paramecium octaurelia</name>
    <dbReference type="NCBI Taxonomy" id="43137"/>
    <lineage>
        <taxon>Eukaryota</taxon>
        <taxon>Sar</taxon>
        <taxon>Alveolata</taxon>
        <taxon>Ciliophora</taxon>
        <taxon>Intramacronucleata</taxon>
        <taxon>Oligohymenophorea</taxon>
        <taxon>Peniculida</taxon>
        <taxon>Parameciidae</taxon>
        <taxon>Paramecium</taxon>
    </lineage>
</organism>
<proteinExistence type="predicted"/>
<evidence type="ECO:0000313" key="2">
    <source>
        <dbReference type="EMBL" id="CAD8178073.1"/>
    </source>
</evidence>
<evidence type="ECO:0000256" key="1">
    <source>
        <dbReference type="SAM" id="MobiDB-lite"/>
    </source>
</evidence>
<dbReference type="EMBL" id="CAJJDP010000069">
    <property type="protein sequence ID" value="CAD8178073.1"/>
    <property type="molecule type" value="Genomic_DNA"/>
</dbReference>
<accession>A0A8S1VNG8</accession>
<dbReference type="OrthoDB" id="10352539at2759"/>
<sequence>MYYDPQTDLLNIELTKRESQQMPLKNQYFKKFETEFIAEPWDVPIVPVQKKNQNTRLIYSKQSKSHIQPRQLSNETPHTPQRPKSCQQKNQFIDLGIPAATPTYAKIIQRMIITAPRKSSKKNSNNQNRQKCIQSMLVAQKQNSQIQNLVLSSSDQSNHISQINPLIQKIKPNQEQQFNKCKFKLKKLLN</sequence>
<dbReference type="Proteomes" id="UP000683925">
    <property type="component" value="Unassembled WGS sequence"/>
</dbReference>